<keyword evidence="3" id="KW-1185">Reference proteome</keyword>
<dbReference type="Proteomes" id="UP001341281">
    <property type="component" value="Chromosome 02"/>
</dbReference>
<gene>
    <name evidence="2" type="ORF">U9M48_011157</name>
</gene>
<sequence length="175" mass="19884">MEISAAAAVAEEETRQLLGQDEYEPAPGEVTRYVTLHGSGSWTHGNFVARRKRPAACFSFHLLPAPRTLFFFELLRTSVDFQGVVTCVPLLDEPVTEGYSVLGFPIWWGTRRSGGSDCICRTCYCRFDSPHEELACGHNKAERVCEMCYGRSDVLHPLPGEFAYGYREYLYRCYY</sequence>
<evidence type="ECO:0000313" key="2">
    <source>
        <dbReference type="EMBL" id="WVZ61253.1"/>
    </source>
</evidence>
<dbReference type="Pfam" id="PF12274">
    <property type="entry name" value="DUF3615"/>
    <property type="match status" value="1"/>
</dbReference>
<reference evidence="2 3" key="1">
    <citation type="submission" date="2024-02" db="EMBL/GenBank/DDBJ databases">
        <title>High-quality chromosome-scale genome assembly of Pensacola bahiagrass (Paspalum notatum Flugge var. saurae).</title>
        <authorList>
            <person name="Vega J.M."/>
            <person name="Podio M."/>
            <person name="Orjuela J."/>
            <person name="Siena L.A."/>
            <person name="Pessino S.C."/>
            <person name="Combes M.C."/>
            <person name="Mariac C."/>
            <person name="Albertini E."/>
            <person name="Pupilli F."/>
            <person name="Ortiz J.P.A."/>
            <person name="Leblanc O."/>
        </authorList>
    </citation>
    <scope>NUCLEOTIDE SEQUENCE [LARGE SCALE GENOMIC DNA]</scope>
    <source>
        <strain evidence="2">R1</strain>
        <tissue evidence="2">Leaf</tissue>
    </source>
</reference>
<proteinExistence type="predicted"/>
<dbReference type="PANTHER" id="PTHR34710">
    <property type="entry name" value="OS03G0834100 PROTEIN"/>
    <property type="match status" value="1"/>
</dbReference>
<dbReference type="PANTHER" id="PTHR34710:SF18">
    <property type="entry name" value="OS05G0522700 PROTEIN"/>
    <property type="match status" value="1"/>
</dbReference>
<evidence type="ECO:0000259" key="1">
    <source>
        <dbReference type="Pfam" id="PF12274"/>
    </source>
</evidence>
<feature type="domain" description="DUF3615" evidence="1">
    <location>
        <begin position="35"/>
        <end position="120"/>
    </location>
</feature>
<accession>A0AAQ3SUZ6</accession>
<name>A0AAQ3SUZ6_PASNO</name>
<dbReference type="AlphaFoldDB" id="A0AAQ3SUZ6"/>
<evidence type="ECO:0000313" key="3">
    <source>
        <dbReference type="Proteomes" id="UP001341281"/>
    </source>
</evidence>
<dbReference type="InterPro" id="IPR022059">
    <property type="entry name" value="DUF3615"/>
</dbReference>
<dbReference type="EMBL" id="CP144746">
    <property type="protein sequence ID" value="WVZ61253.1"/>
    <property type="molecule type" value="Genomic_DNA"/>
</dbReference>
<protein>
    <recommendedName>
        <fullName evidence="1">DUF3615 domain-containing protein</fullName>
    </recommendedName>
</protein>
<organism evidence="2 3">
    <name type="scientific">Paspalum notatum var. saurae</name>
    <dbReference type="NCBI Taxonomy" id="547442"/>
    <lineage>
        <taxon>Eukaryota</taxon>
        <taxon>Viridiplantae</taxon>
        <taxon>Streptophyta</taxon>
        <taxon>Embryophyta</taxon>
        <taxon>Tracheophyta</taxon>
        <taxon>Spermatophyta</taxon>
        <taxon>Magnoliopsida</taxon>
        <taxon>Liliopsida</taxon>
        <taxon>Poales</taxon>
        <taxon>Poaceae</taxon>
        <taxon>PACMAD clade</taxon>
        <taxon>Panicoideae</taxon>
        <taxon>Andropogonodae</taxon>
        <taxon>Paspaleae</taxon>
        <taxon>Paspalinae</taxon>
        <taxon>Paspalum</taxon>
    </lineage>
</organism>